<feature type="domain" description="Enoyl reductase (ER)" evidence="1">
    <location>
        <begin position="69"/>
        <end position="392"/>
    </location>
</feature>
<accession>A0A8H4RRM7</accession>
<comment type="caution">
    <text evidence="2">The sequence shown here is derived from an EMBL/GenBank/DDBJ whole genome shotgun (WGS) entry which is preliminary data.</text>
</comment>
<dbReference type="SUPFAM" id="SSF50129">
    <property type="entry name" value="GroES-like"/>
    <property type="match status" value="1"/>
</dbReference>
<dbReference type="Gene3D" id="3.40.50.720">
    <property type="entry name" value="NAD(P)-binding Rossmann-like Domain"/>
    <property type="match status" value="1"/>
</dbReference>
<gene>
    <name evidence="2" type="ORF">G7Y89_g4021</name>
</gene>
<dbReference type="Proteomes" id="UP000566819">
    <property type="component" value="Unassembled WGS sequence"/>
</dbReference>
<keyword evidence="3" id="KW-1185">Reference proteome</keyword>
<dbReference type="InterPro" id="IPR013154">
    <property type="entry name" value="ADH-like_N"/>
</dbReference>
<organism evidence="2 3">
    <name type="scientific">Cudoniella acicularis</name>
    <dbReference type="NCBI Taxonomy" id="354080"/>
    <lineage>
        <taxon>Eukaryota</taxon>
        <taxon>Fungi</taxon>
        <taxon>Dikarya</taxon>
        <taxon>Ascomycota</taxon>
        <taxon>Pezizomycotina</taxon>
        <taxon>Leotiomycetes</taxon>
        <taxon>Helotiales</taxon>
        <taxon>Tricladiaceae</taxon>
        <taxon>Cudoniella</taxon>
    </lineage>
</organism>
<dbReference type="InterPro" id="IPR051397">
    <property type="entry name" value="Zn-ADH-like_protein"/>
</dbReference>
<sequence length="399" mass="43570">MLCPKDTFKETRAAKLARNAERKEEVKATWAERKQAWADRKAKSKELKEASNTTPAGTEIRKVLISAYGDESNISVITDTIPEPAANEVQVQVLYSGFSGSDINMRLGQYPLQKAAPLTPGYCLVGHVISNGEGSSKYEIGDLVCCLSVYDGEAELANLPEKYVLPVPEGVDLQAATALILDWTTAYGMVMHTASIKPGDKVFVHGISGAVGWATAVLASLQGAEIYGTASPKNHAAVIKGLPGATPFDYANKDWMTAMKDLGGVKVVFDPLGFESWDESYSILNLQSSMLIGYGGNISTLTGTEPRSMLPPLTKLFARNYLKVLDGRSTRFYYITRDDKTFVPDLESLFELSRTGKIEVPIKRVFQMRNSEDIREAHRSWGKGQGVGSLLIKVAEDAE</sequence>
<protein>
    <recommendedName>
        <fullName evidence="1">Enoyl reductase (ER) domain-containing protein</fullName>
    </recommendedName>
</protein>
<dbReference type="GO" id="GO:0016491">
    <property type="term" value="F:oxidoreductase activity"/>
    <property type="evidence" value="ECO:0007669"/>
    <property type="project" value="InterPro"/>
</dbReference>
<evidence type="ECO:0000313" key="2">
    <source>
        <dbReference type="EMBL" id="KAF4634098.1"/>
    </source>
</evidence>
<proteinExistence type="predicted"/>
<dbReference type="OrthoDB" id="203908at2759"/>
<dbReference type="SUPFAM" id="SSF51735">
    <property type="entry name" value="NAD(P)-binding Rossmann-fold domains"/>
    <property type="match status" value="1"/>
</dbReference>
<dbReference type="EMBL" id="JAAMPI010000209">
    <property type="protein sequence ID" value="KAF4634098.1"/>
    <property type="molecule type" value="Genomic_DNA"/>
</dbReference>
<dbReference type="Pfam" id="PF08240">
    <property type="entry name" value="ADH_N"/>
    <property type="match status" value="1"/>
</dbReference>
<evidence type="ECO:0000313" key="3">
    <source>
        <dbReference type="Proteomes" id="UP000566819"/>
    </source>
</evidence>
<dbReference type="SMART" id="SM00829">
    <property type="entry name" value="PKS_ER"/>
    <property type="match status" value="1"/>
</dbReference>
<name>A0A8H4RRM7_9HELO</name>
<dbReference type="InterPro" id="IPR020843">
    <property type="entry name" value="ER"/>
</dbReference>
<dbReference type="AlphaFoldDB" id="A0A8H4RRM7"/>
<dbReference type="PANTHER" id="PTHR43677:SF4">
    <property type="entry name" value="QUINONE OXIDOREDUCTASE-LIKE PROTEIN 2"/>
    <property type="match status" value="1"/>
</dbReference>
<dbReference type="InterPro" id="IPR011032">
    <property type="entry name" value="GroES-like_sf"/>
</dbReference>
<dbReference type="PANTHER" id="PTHR43677">
    <property type="entry name" value="SHORT-CHAIN DEHYDROGENASE/REDUCTASE"/>
    <property type="match status" value="1"/>
</dbReference>
<dbReference type="GO" id="GO:0005739">
    <property type="term" value="C:mitochondrion"/>
    <property type="evidence" value="ECO:0007669"/>
    <property type="project" value="TreeGrafter"/>
</dbReference>
<dbReference type="InterPro" id="IPR036291">
    <property type="entry name" value="NAD(P)-bd_dom_sf"/>
</dbReference>
<dbReference type="Pfam" id="PF13602">
    <property type="entry name" value="ADH_zinc_N_2"/>
    <property type="match status" value="1"/>
</dbReference>
<reference evidence="2 3" key="1">
    <citation type="submission" date="2020-03" db="EMBL/GenBank/DDBJ databases">
        <title>Draft Genome Sequence of Cudoniella acicularis.</title>
        <authorList>
            <person name="Buettner E."/>
            <person name="Kellner H."/>
        </authorList>
    </citation>
    <scope>NUCLEOTIDE SEQUENCE [LARGE SCALE GENOMIC DNA]</scope>
    <source>
        <strain evidence="2 3">DSM 108380</strain>
    </source>
</reference>
<evidence type="ECO:0000259" key="1">
    <source>
        <dbReference type="SMART" id="SM00829"/>
    </source>
</evidence>
<dbReference type="CDD" id="cd08273">
    <property type="entry name" value="MDR8"/>
    <property type="match status" value="1"/>
</dbReference>
<dbReference type="Gene3D" id="3.90.180.10">
    <property type="entry name" value="Medium-chain alcohol dehydrogenases, catalytic domain"/>
    <property type="match status" value="1"/>
</dbReference>